<proteinExistence type="predicted"/>
<reference evidence="2" key="1">
    <citation type="submission" date="2020-11" db="EMBL/GenBank/DDBJ databases">
        <title>Enhanced detection system for hospital associated transmission using whole genome sequencing surveillance.</title>
        <authorList>
            <person name="Harrison L.H."/>
            <person name="Van Tyne D."/>
            <person name="Marsh J.W."/>
            <person name="Griffith M.P."/>
            <person name="Snyder D.J."/>
            <person name="Cooper V.S."/>
            <person name="Mustapha M."/>
        </authorList>
    </citation>
    <scope>NUCLEOTIDE SEQUENCE</scope>
    <source>
        <strain evidence="2">STEN00053</strain>
    </source>
</reference>
<dbReference type="AlphaFoldDB" id="A0AA40Y6L0"/>
<sequence length="145" mass="16474">MNGRLPLLGMTLLLAGAASAGTVQDHRCLTGGRNDNIHLEWRWLEDGRADVRYAGQRERLPLHRISMETTVLAEDRPYQFDSVWEERIDGRLNGRYLLSTQGALVLDLSYERARDGRRTTFHDDSQAWQEDGCHWPGGVAARVVD</sequence>
<evidence type="ECO:0000313" key="2">
    <source>
        <dbReference type="EMBL" id="MBH1791822.1"/>
    </source>
</evidence>
<dbReference type="RefSeq" id="WP_014648944.1">
    <property type="nucleotide sequence ID" value="NZ_JANKBX010000003.1"/>
</dbReference>
<keyword evidence="1" id="KW-0732">Signal</keyword>
<evidence type="ECO:0000313" key="3">
    <source>
        <dbReference type="Proteomes" id="UP000634179"/>
    </source>
</evidence>
<dbReference type="EMBL" id="JADUOV010000016">
    <property type="protein sequence ID" value="MBH1791822.1"/>
    <property type="molecule type" value="Genomic_DNA"/>
</dbReference>
<accession>A0AA40Y6L0</accession>
<evidence type="ECO:0000256" key="1">
    <source>
        <dbReference type="SAM" id="SignalP"/>
    </source>
</evidence>
<dbReference type="Proteomes" id="UP000634179">
    <property type="component" value="Unassembled WGS sequence"/>
</dbReference>
<protein>
    <submittedName>
        <fullName evidence="2">Uncharacterized protein</fullName>
    </submittedName>
</protein>
<gene>
    <name evidence="2" type="ORF">I5V89_18315</name>
</gene>
<organism evidence="2 3">
    <name type="scientific">Stenotrophomonas maltophilia</name>
    <name type="common">Pseudomonas maltophilia</name>
    <name type="synonym">Xanthomonas maltophilia</name>
    <dbReference type="NCBI Taxonomy" id="40324"/>
    <lineage>
        <taxon>Bacteria</taxon>
        <taxon>Pseudomonadati</taxon>
        <taxon>Pseudomonadota</taxon>
        <taxon>Gammaproteobacteria</taxon>
        <taxon>Lysobacterales</taxon>
        <taxon>Lysobacteraceae</taxon>
        <taxon>Stenotrophomonas</taxon>
        <taxon>Stenotrophomonas maltophilia group</taxon>
    </lineage>
</organism>
<name>A0AA40Y6L0_STEMA</name>
<feature type="chain" id="PRO_5041433924" evidence="1">
    <location>
        <begin position="21"/>
        <end position="145"/>
    </location>
</feature>
<feature type="signal peptide" evidence="1">
    <location>
        <begin position="1"/>
        <end position="20"/>
    </location>
</feature>
<comment type="caution">
    <text evidence="2">The sequence shown here is derived from an EMBL/GenBank/DDBJ whole genome shotgun (WGS) entry which is preliminary data.</text>
</comment>